<dbReference type="Gene3D" id="2.70.98.10">
    <property type="match status" value="1"/>
</dbReference>
<dbReference type="GO" id="GO:0003824">
    <property type="term" value="F:catalytic activity"/>
    <property type="evidence" value="ECO:0007669"/>
    <property type="project" value="InterPro"/>
</dbReference>
<dbReference type="Gene3D" id="2.60.40.10">
    <property type="entry name" value="Immunoglobulins"/>
    <property type="match status" value="1"/>
</dbReference>
<protein>
    <submittedName>
        <fullName evidence="8">Periplasmic glucan biosynthesis protein MdoG</fullName>
    </submittedName>
</protein>
<evidence type="ECO:0000313" key="8">
    <source>
        <dbReference type="EMBL" id="ROO24808.1"/>
    </source>
</evidence>
<reference evidence="8 9" key="1">
    <citation type="submission" date="2013-10" db="EMBL/GenBank/DDBJ databases">
        <title>Salinisphaera japonica YTM-1 Genome Sequencing.</title>
        <authorList>
            <person name="Lai Q."/>
            <person name="Li C."/>
            <person name="Shao Z."/>
        </authorList>
    </citation>
    <scope>NUCLEOTIDE SEQUENCE [LARGE SCALE GENOMIC DNA]</scope>
    <source>
        <strain evidence="8 9">YTM-1</strain>
    </source>
</reference>
<evidence type="ECO:0000259" key="7">
    <source>
        <dbReference type="Pfam" id="PF04349"/>
    </source>
</evidence>
<dbReference type="InterPro" id="IPR014718">
    <property type="entry name" value="GH-type_carb-bd"/>
</dbReference>
<organism evidence="8 9">
    <name type="scientific">Salinisphaera japonica YTM-1</name>
    <dbReference type="NCBI Taxonomy" id="1209778"/>
    <lineage>
        <taxon>Bacteria</taxon>
        <taxon>Pseudomonadati</taxon>
        <taxon>Pseudomonadota</taxon>
        <taxon>Gammaproteobacteria</taxon>
        <taxon>Salinisphaerales</taxon>
        <taxon>Salinisphaeraceae</taxon>
        <taxon>Salinisphaera</taxon>
    </lineage>
</organism>
<comment type="pathway">
    <text evidence="2">Glycan metabolism; osmoregulated periplasmic glucan (OPG) biosynthesis.</text>
</comment>
<feature type="signal peptide" evidence="6">
    <location>
        <begin position="1"/>
        <end position="35"/>
    </location>
</feature>
<dbReference type="PANTHER" id="PTHR30504">
    <property type="entry name" value="GLUCANS BIOSYNTHESIS PROTEIN"/>
    <property type="match status" value="1"/>
</dbReference>
<keyword evidence="9" id="KW-1185">Reference proteome</keyword>
<evidence type="ECO:0000256" key="4">
    <source>
        <dbReference type="ARBA" id="ARBA00022729"/>
    </source>
</evidence>
<dbReference type="AlphaFoldDB" id="A0A423PGQ9"/>
<keyword evidence="4 6" id="KW-0732">Signal</keyword>
<dbReference type="InterPro" id="IPR013783">
    <property type="entry name" value="Ig-like_fold"/>
</dbReference>
<sequence length="548" mass="60372">MRLARYYRSTVGRAVMHTGLVLVMAQAGGAMTAQAASDPAKSGAANKAKSAESAPQKTTPYQQVIDYAALVSLARQRAKKDYKAPPPVGEALNKLSPNDYTRIGYKTDRALWADQKTDFKTLFYPPGSFYEHAVKIYTINDDKTVRSVDFDKHAFSYPSPAVAKKMPADAGFAGFKLTYPLNDADKQDELVSFLGASYFRALAADTRYGLSARGLAIDTGNTQKGEEFPNFTRFWLVEPASGAKSTTVYALLDSPSVAGAYKFVITPGKKTVTAVEATLFTRKAIDKLGIAPLTSMFTWGENSLTRLDDYRPEAHDSDGMLISAANGEWLWRPLINPQKLWMNQYDANDVRGFGLVQRDRDFANYQDMDYGYEKRPNAWVRPKGDWGKGHLELVEIPSDSEVNDNIDLYWVPSEPVKAGQRLHYAYDVSWSDAPIAPQSLGHVAASRIGMAAVVPGQQKNQVKIAIDFVGGSLTKLTDANSVKARVNAARDVTINNIRAVRNPHTNGWRLSFLVPTKALESPLDLRAYLADANGGGLTETWNYRLANP</sequence>
<feature type="domain" description="Glucan biosynthesis periplasmic MdoG C-terminal" evidence="7">
    <location>
        <begin position="66"/>
        <end position="544"/>
    </location>
</feature>
<dbReference type="GO" id="GO:0030288">
    <property type="term" value="C:outer membrane-bounded periplasmic space"/>
    <property type="evidence" value="ECO:0007669"/>
    <property type="project" value="TreeGrafter"/>
</dbReference>
<dbReference type="SUPFAM" id="SSF74650">
    <property type="entry name" value="Galactose mutarotase-like"/>
    <property type="match status" value="1"/>
</dbReference>
<dbReference type="GO" id="GO:0051274">
    <property type="term" value="P:beta-glucan biosynthetic process"/>
    <property type="evidence" value="ECO:0007669"/>
    <property type="project" value="TreeGrafter"/>
</dbReference>
<gene>
    <name evidence="8" type="ORF">SAJA_13440</name>
</gene>
<evidence type="ECO:0000256" key="2">
    <source>
        <dbReference type="ARBA" id="ARBA00005001"/>
    </source>
</evidence>
<dbReference type="FunFam" id="2.70.98.10:FF:000001">
    <property type="entry name" value="Glucans biosynthesis protein G"/>
    <property type="match status" value="1"/>
</dbReference>
<dbReference type="FunCoup" id="A0A423PGQ9">
    <property type="interactions" value="67"/>
</dbReference>
<dbReference type="InterPro" id="IPR014438">
    <property type="entry name" value="Glucan_biosyn_MdoG/MdoD"/>
</dbReference>
<dbReference type="InterPro" id="IPR007444">
    <property type="entry name" value="Glucan_biosyn_MdoG_C"/>
</dbReference>
<dbReference type="PIRSF" id="PIRSF006281">
    <property type="entry name" value="MdoG"/>
    <property type="match status" value="1"/>
</dbReference>
<keyword evidence="5" id="KW-0574">Periplasm</keyword>
<dbReference type="InParanoid" id="A0A423PGQ9"/>
<accession>A0A423PGQ9</accession>
<evidence type="ECO:0000256" key="1">
    <source>
        <dbReference type="ARBA" id="ARBA00004418"/>
    </source>
</evidence>
<dbReference type="GO" id="GO:0030246">
    <property type="term" value="F:carbohydrate binding"/>
    <property type="evidence" value="ECO:0007669"/>
    <property type="project" value="InterPro"/>
</dbReference>
<dbReference type="PANTHER" id="PTHR30504:SF2">
    <property type="entry name" value="GLUCANS BIOSYNTHESIS PROTEIN G"/>
    <property type="match status" value="1"/>
</dbReference>
<dbReference type="EMBL" id="AYKG01000056">
    <property type="protein sequence ID" value="ROO24808.1"/>
    <property type="molecule type" value="Genomic_DNA"/>
</dbReference>
<dbReference type="InterPro" id="IPR014756">
    <property type="entry name" value="Ig_E-set"/>
</dbReference>
<comment type="caution">
    <text evidence="8">The sequence shown here is derived from an EMBL/GenBank/DDBJ whole genome shotgun (WGS) entry which is preliminary data.</text>
</comment>
<dbReference type="UniPathway" id="UPA00637"/>
<dbReference type="RefSeq" id="WP_123659140.1">
    <property type="nucleotide sequence ID" value="NZ_AYKG01000056.1"/>
</dbReference>
<proteinExistence type="inferred from homology"/>
<dbReference type="SUPFAM" id="SSF81296">
    <property type="entry name" value="E set domains"/>
    <property type="match status" value="1"/>
</dbReference>
<feature type="chain" id="PRO_5019548727" evidence="6">
    <location>
        <begin position="36"/>
        <end position="548"/>
    </location>
</feature>
<dbReference type="OrthoDB" id="335750at2"/>
<dbReference type="InterPro" id="IPR011013">
    <property type="entry name" value="Gal_mutarotase_sf_dom"/>
</dbReference>
<evidence type="ECO:0000256" key="5">
    <source>
        <dbReference type="ARBA" id="ARBA00022764"/>
    </source>
</evidence>
<comment type="subcellular location">
    <subcellularLocation>
        <location evidence="1">Periplasm</location>
    </subcellularLocation>
</comment>
<name>A0A423PGQ9_9GAMM</name>
<evidence type="ECO:0000313" key="9">
    <source>
        <dbReference type="Proteomes" id="UP000285310"/>
    </source>
</evidence>
<evidence type="ECO:0000256" key="6">
    <source>
        <dbReference type="SAM" id="SignalP"/>
    </source>
</evidence>
<dbReference type="Proteomes" id="UP000285310">
    <property type="component" value="Unassembled WGS sequence"/>
</dbReference>
<evidence type="ECO:0000256" key="3">
    <source>
        <dbReference type="ARBA" id="ARBA00009284"/>
    </source>
</evidence>
<comment type="similarity">
    <text evidence="3">Belongs to the OpgD/OpgG family.</text>
</comment>
<dbReference type="Pfam" id="PF04349">
    <property type="entry name" value="MdoG"/>
    <property type="match status" value="1"/>
</dbReference>